<feature type="compositionally biased region" description="Pro residues" evidence="1">
    <location>
        <begin position="270"/>
        <end position="283"/>
    </location>
</feature>
<sequence>MRSPKGAVRSLTGTGLVVTALVATAAALLFPVWSYRDRAGPGTGAADLTAGSVSTRFGPLSASDRDFVARVRQAGLWELPAGQQAVERGGTAAVKRAGEHLVEGHTSLDRHVRDVAARLGLDLPSQPTAEQRGWLSRLDAAHGAAYDREFVGVLRLAHGRVFALVGQIRAATRNAAVRELAEDANATVLDHMKVLEDTGLVDFDALTAGLGAPAPGTPSPPAPPGAAVTGPPPPAATPSAVTPSMSVSRPRPRHRRPPPHHRLPHHRPPPPRPPHPPKGTEPP</sequence>
<protein>
    <submittedName>
        <fullName evidence="3">DUF4142 domain-containing protein</fullName>
    </submittedName>
</protein>
<dbReference type="InterPro" id="IPR025419">
    <property type="entry name" value="DUF4142"/>
</dbReference>
<comment type="caution">
    <text evidence="3">The sequence shown here is derived from an EMBL/GenBank/DDBJ whole genome shotgun (WGS) entry which is preliminary data.</text>
</comment>
<dbReference type="Pfam" id="PF13628">
    <property type="entry name" value="DUF4142"/>
    <property type="match status" value="1"/>
</dbReference>
<dbReference type="EMBL" id="JBHSFS010000001">
    <property type="protein sequence ID" value="MFC4511934.1"/>
    <property type="molecule type" value="Genomic_DNA"/>
</dbReference>
<dbReference type="RefSeq" id="WP_417922162.1">
    <property type="nucleotide sequence ID" value="NZ_JBHSFS010000001.1"/>
</dbReference>
<gene>
    <name evidence="3" type="ORF">ACFPEN_03185</name>
</gene>
<keyword evidence="4" id="KW-1185">Reference proteome</keyword>
<feature type="region of interest" description="Disordered" evidence="1">
    <location>
        <begin position="211"/>
        <end position="283"/>
    </location>
</feature>
<feature type="compositionally biased region" description="Pro residues" evidence="1">
    <location>
        <begin position="215"/>
        <end position="236"/>
    </location>
</feature>
<evidence type="ECO:0000313" key="4">
    <source>
        <dbReference type="Proteomes" id="UP001595990"/>
    </source>
</evidence>
<proteinExistence type="predicted"/>
<name>A0ABV9BD80_9ACTN</name>
<evidence type="ECO:0000313" key="3">
    <source>
        <dbReference type="EMBL" id="MFC4511934.1"/>
    </source>
</evidence>
<evidence type="ECO:0000259" key="2">
    <source>
        <dbReference type="Pfam" id="PF13628"/>
    </source>
</evidence>
<dbReference type="Proteomes" id="UP001595990">
    <property type="component" value="Unassembled WGS sequence"/>
</dbReference>
<accession>A0ABV9BD80</accession>
<dbReference type="PANTHER" id="PTHR38593:SF1">
    <property type="entry name" value="BLR2558 PROTEIN"/>
    <property type="match status" value="1"/>
</dbReference>
<feature type="compositionally biased region" description="Basic residues" evidence="1">
    <location>
        <begin position="250"/>
        <end position="269"/>
    </location>
</feature>
<organism evidence="3 4">
    <name type="scientific">Streptomyces ehimensis</name>
    <dbReference type="NCBI Taxonomy" id="68195"/>
    <lineage>
        <taxon>Bacteria</taxon>
        <taxon>Bacillati</taxon>
        <taxon>Actinomycetota</taxon>
        <taxon>Actinomycetes</taxon>
        <taxon>Kitasatosporales</taxon>
        <taxon>Streptomycetaceae</taxon>
        <taxon>Streptomyces</taxon>
    </lineage>
</organism>
<feature type="domain" description="DUF4142" evidence="2">
    <location>
        <begin position="63"/>
        <end position="194"/>
    </location>
</feature>
<evidence type="ECO:0000256" key="1">
    <source>
        <dbReference type="SAM" id="MobiDB-lite"/>
    </source>
</evidence>
<reference evidence="4" key="1">
    <citation type="journal article" date="2019" name="Int. J. Syst. Evol. Microbiol.">
        <title>The Global Catalogue of Microorganisms (GCM) 10K type strain sequencing project: providing services to taxonomists for standard genome sequencing and annotation.</title>
        <authorList>
            <consortium name="The Broad Institute Genomics Platform"/>
            <consortium name="The Broad Institute Genome Sequencing Center for Infectious Disease"/>
            <person name="Wu L."/>
            <person name="Ma J."/>
        </authorList>
    </citation>
    <scope>NUCLEOTIDE SEQUENCE [LARGE SCALE GENOMIC DNA]</scope>
    <source>
        <strain evidence="4">CECT 8064</strain>
    </source>
</reference>
<dbReference type="PANTHER" id="PTHR38593">
    <property type="entry name" value="BLR2558 PROTEIN"/>
    <property type="match status" value="1"/>
</dbReference>